<evidence type="ECO:0008006" key="3">
    <source>
        <dbReference type="Google" id="ProtNLM"/>
    </source>
</evidence>
<reference evidence="1" key="1">
    <citation type="submission" date="2018-11" db="EMBL/GenBank/DDBJ databases">
        <authorList>
            <person name="Alioto T."/>
            <person name="Alioto T."/>
        </authorList>
    </citation>
    <scope>NUCLEOTIDE SEQUENCE</scope>
</reference>
<dbReference type="Proteomes" id="UP000596742">
    <property type="component" value="Unassembled WGS sequence"/>
</dbReference>
<proteinExistence type="predicted"/>
<evidence type="ECO:0000313" key="2">
    <source>
        <dbReference type="Proteomes" id="UP000596742"/>
    </source>
</evidence>
<name>A0A8B6DX09_MYTGA</name>
<comment type="caution">
    <text evidence="1">The sequence shown here is derived from an EMBL/GenBank/DDBJ whole genome shotgun (WGS) entry which is preliminary data.</text>
</comment>
<organism evidence="1 2">
    <name type="scientific">Mytilus galloprovincialis</name>
    <name type="common">Mediterranean mussel</name>
    <dbReference type="NCBI Taxonomy" id="29158"/>
    <lineage>
        <taxon>Eukaryota</taxon>
        <taxon>Metazoa</taxon>
        <taxon>Spiralia</taxon>
        <taxon>Lophotrochozoa</taxon>
        <taxon>Mollusca</taxon>
        <taxon>Bivalvia</taxon>
        <taxon>Autobranchia</taxon>
        <taxon>Pteriomorphia</taxon>
        <taxon>Mytilida</taxon>
        <taxon>Mytiloidea</taxon>
        <taxon>Mytilidae</taxon>
        <taxon>Mytilinae</taxon>
        <taxon>Mytilus</taxon>
    </lineage>
</organism>
<sequence length="75" mass="8622">MSEIDLVDVVIGNYTQEKKRFSWRGPNKKQARLDYFLVSSDFQPMITSCDIGVAYRSDHSAVFLSFQLNTNEKGK</sequence>
<evidence type="ECO:0000313" key="1">
    <source>
        <dbReference type="EMBL" id="VDI25052.1"/>
    </source>
</evidence>
<gene>
    <name evidence="1" type="ORF">MGAL_10B010530</name>
</gene>
<dbReference type="SUPFAM" id="SSF56219">
    <property type="entry name" value="DNase I-like"/>
    <property type="match status" value="1"/>
</dbReference>
<accession>A0A8B6DX09</accession>
<feature type="non-terminal residue" evidence="1">
    <location>
        <position position="75"/>
    </location>
</feature>
<keyword evidence="2" id="KW-1185">Reference proteome</keyword>
<dbReference type="InterPro" id="IPR036691">
    <property type="entry name" value="Endo/exonu/phosph_ase_sf"/>
</dbReference>
<protein>
    <recommendedName>
        <fullName evidence="3">Endonuclease/exonuclease/phosphatase domain-containing protein</fullName>
    </recommendedName>
</protein>
<dbReference type="Gene3D" id="3.60.10.10">
    <property type="entry name" value="Endonuclease/exonuclease/phosphatase"/>
    <property type="match status" value="1"/>
</dbReference>
<dbReference type="AlphaFoldDB" id="A0A8B6DX09"/>
<dbReference type="EMBL" id="UYJE01004105">
    <property type="protein sequence ID" value="VDI25052.1"/>
    <property type="molecule type" value="Genomic_DNA"/>
</dbReference>